<dbReference type="AlphaFoldDB" id="A0A1G6CX09"/>
<dbReference type="SUPFAM" id="SSF52540">
    <property type="entry name" value="P-loop containing nucleoside triphosphate hydrolases"/>
    <property type="match status" value="2"/>
</dbReference>
<dbReference type="CDD" id="cd03216">
    <property type="entry name" value="ABC_Carb_Monos_I"/>
    <property type="match status" value="1"/>
</dbReference>
<keyword evidence="8" id="KW-1278">Translocase</keyword>
<evidence type="ECO:0000256" key="7">
    <source>
        <dbReference type="ARBA" id="ARBA00022840"/>
    </source>
</evidence>
<dbReference type="EMBL" id="FMXQ01000005">
    <property type="protein sequence ID" value="SDB37371.1"/>
    <property type="molecule type" value="Genomic_DNA"/>
</dbReference>
<keyword evidence="5" id="KW-0677">Repeat</keyword>
<keyword evidence="12" id="KW-1185">Reference proteome</keyword>
<keyword evidence="2" id="KW-0813">Transport</keyword>
<evidence type="ECO:0000256" key="6">
    <source>
        <dbReference type="ARBA" id="ARBA00022741"/>
    </source>
</evidence>
<accession>A0A1G6CX09</accession>
<evidence type="ECO:0000256" key="5">
    <source>
        <dbReference type="ARBA" id="ARBA00022737"/>
    </source>
</evidence>
<dbReference type="InterPro" id="IPR050107">
    <property type="entry name" value="ABC_carbohydrate_import_ATPase"/>
</dbReference>
<evidence type="ECO:0000256" key="4">
    <source>
        <dbReference type="ARBA" id="ARBA00022597"/>
    </source>
</evidence>
<evidence type="ECO:0000256" key="3">
    <source>
        <dbReference type="ARBA" id="ARBA00022475"/>
    </source>
</evidence>
<evidence type="ECO:0000313" key="11">
    <source>
        <dbReference type="EMBL" id="SDB37371.1"/>
    </source>
</evidence>
<gene>
    <name evidence="11" type="ORF">SAMN02982931_02858</name>
</gene>
<dbReference type="SMART" id="SM00382">
    <property type="entry name" value="AAA"/>
    <property type="match status" value="2"/>
</dbReference>
<keyword evidence="6" id="KW-0547">Nucleotide-binding</keyword>
<dbReference type="InterPro" id="IPR017871">
    <property type="entry name" value="ABC_transporter-like_CS"/>
</dbReference>
<dbReference type="GO" id="GO:0016887">
    <property type="term" value="F:ATP hydrolysis activity"/>
    <property type="evidence" value="ECO:0007669"/>
    <property type="project" value="InterPro"/>
</dbReference>
<keyword evidence="9" id="KW-0472">Membrane</keyword>
<sequence>MNDLNASDTQTRMGTATSPFVVARDITKSFGGAKALKGVSIDIVPGEVHGLVGANGAGKSTLIKILAGLVHPDGGTLAIDGKPTAIETPHQATDLGMTFIHQELAFIPGMTVLQNIMLGIPKPTRFGMVDWRAIEREVAPIAARVGITAPLGASVKGLSTAENWLINICRALVRKARLIVMDEPTASLSASEAEKLFTIVRDLSASGVAVLYVSHRLDEILDLCGRVTVFRDGQSVGELSGNALTRQGLVEAIVGGVPLHHPPTRHAIAGSKVVLSVQNLARAPRVRGISFDLHEGEVLGLGGLVGAGRTELVRLIYGADASDHGIMTLDGKPFAPRTPHAAVKAGLGLVPEERRAEGLILTKSLAFNVSLANLRRIIVSPALPIINGRARTNLALDTIRALSIKTEGPETHVGRLSGGNQQKVVIGRWLQRAPRVLILDEPTRGVDVGARGEIHRLIRSLAEKGQAILVVSSEPDELPDVCDRVLVMAEGRIVRELAGDAVSRTAIVEASYAEDKHNQRKSA</sequence>
<organism evidence="11 12">
    <name type="scientific">Bauldia litoralis</name>
    <dbReference type="NCBI Taxonomy" id="665467"/>
    <lineage>
        <taxon>Bacteria</taxon>
        <taxon>Pseudomonadati</taxon>
        <taxon>Pseudomonadota</taxon>
        <taxon>Alphaproteobacteria</taxon>
        <taxon>Hyphomicrobiales</taxon>
        <taxon>Kaistiaceae</taxon>
        <taxon>Bauldia</taxon>
    </lineage>
</organism>
<proteinExistence type="inferred from homology"/>
<dbReference type="Pfam" id="PF00005">
    <property type="entry name" value="ABC_tran"/>
    <property type="match status" value="2"/>
</dbReference>
<dbReference type="PANTHER" id="PTHR43790">
    <property type="entry name" value="CARBOHYDRATE TRANSPORT ATP-BINDING PROTEIN MG119-RELATED"/>
    <property type="match status" value="1"/>
</dbReference>
<dbReference type="InterPro" id="IPR003439">
    <property type="entry name" value="ABC_transporter-like_ATP-bd"/>
</dbReference>
<dbReference type="STRING" id="665467.SAMN02982931_02858"/>
<dbReference type="Gene3D" id="3.40.50.300">
    <property type="entry name" value="P-loop containing nucleotide triphosphate hydrolases"/>
    <property type="match status" value="2"/>
</dbReference>
<feature type="domain" description="ABC transporter" evidence="10">
    <location>
        <begin position="268"/>
        <end position="515"/>
    </location>
</feature>
<evidence type="ECO:0000256" key="9">
    <source>
        <dbReference type="ARBA" id="ARBA00023136"/>
    </source>
</evidence>
<evidence type="ECO:0000256" key="1">
    <source>
        <dbReference type="ARBA" id="ARBA00005417"/>
    </source>
</evidence>
<dbReference type="PANTHER" id="PTHR43790:SF3">
    <property type="entry name" value="D-ALLOSE IMPORT ATP-BINDING PROTEIN ALSA-RELATED"/>
    <property type="match status" value="1"/>
</dbReference>
<dbReference type="GO" id="GO:0005524">
    <property type="term" value="F:ATP binding"/>
    <property type="evidence" value="ECO:0007669"/>
    <property type="project" value="UniProtKB-KW"/>
</dbReference>
<keyword evidence="7 11" id="KW-0067">ATP-binding</keyword>
<dbReference type="PROSITE" id="PS00211">
    <property type="entry name" value="ABC_TRANSPORTER_1"/>
    <property type="match status" value="1"/>
</dbReference>
<name>A0A1G6CX09_9HYPH</name>
<evidence type="ECO:0000259" key="10">
    <source>
        <dbReference type="PROSITE" id="PS50893"/>
    </source>
</evidence>
<keyword evidence="3" id="KW-1003">Cell membrane</keyword>
<keyword evidence="4" id="KW-0762">Sugar transport</keyword>
<dbReference type="InterPro" id="IPR003593">
    <property type="entry name" value="AAA+_ATPase"/>
</dbReference>
<dbReference type="InterPro" id="IPR027417">
    <property type="entry name" value="P-loop_NTPase"/>
</dbReference>
<reference evidence="11 12" key="1">
    <citation type="submission" date="2016-10" db="EMBL/GenBank/DDBJ databases">
        <authorList>
            <person name="de Groot N.N."/>
        </authorList>
    </citation>
    <scope>NUCLEOTIDE SEQUENCE [LARGE SCALE GENOMIC DNA]</scope>
    <source>
        <strain evidence="11 12">ATCC 35022</strain>
    </source>
</reference>
<dbReference type="CDD" id="cd03215">
    <property type="entry name" value="ABC_Carb_Monos_II"/>
    <property type="match status" value="1"/>
</dbReference>
<evidence type="ECO:0000256" key="8">
    <source>
        <dbReference type="ARBA" id="ARBA00022967"/>
    </source>
</evidence>
<evidence type="ECO:0000313" key="12">
    <source>
        <dbReference type="Proteomes" id="UP000199071"/>
    </source>
</evidence>
<protein>
    <submittedName>
        <fullName evidence="11">Ribose transport system ATP-binding protein</fullName>
    </submittedName>
</protein>
<dbReference type="PROSITE" id="PS50893">
    <property type="entry name" value="ABC_TRANSPORTER_2"/>
    <property type="match status" value="2"/>
</dbReference>
<dbReference type="Proteomes" id="UP000199071">
    <property type="component" value="Unassembled WGS sequence"/>
</dbReference>
<evidence type="ECO:0000256" key="2">
    <source>
        <dbReference type="ARBA" id="ARBA00022448"/>
    </source>
</evidence>
<comment type="similarity">
    <text evidence="1">Belongs to the ABC transporter superfamily.</text>
</comment>
<feature type="domain" description="ABC transporter" evidence="10">
    <location>
        <begin position="21"/>
        <end position="257"/>
    </location>
</feature>